<evidence type="ECO:0000313" key="1">
    <source>
        <dbReference type="EMBL" id="GMI09818.1"/>
    </source>
</evidence>
<evidence type="ECO:0000313" key="2">
    <source>
        <dbReference type="Proteomes" id="UP001165122"/>
    </source>
</evidence>
<dbReference type="EMBL" id="BRXW01000141">
    <property type="protein sequence ID" value="GMI09818.1"/>
    <property type="molecule type" value="Genomic_DNA"/>
</dbReference>
<dbReference type="InterPro" id="IPR053139">
    <property type="entry name" value="Surface_bspA-like"/>
</dbReference>
<dbReference type="InterPro" id="IPR032675">
    <property type="entry name" value="LRR_dom_sf"/>
</dbReference>
<proteinExistence type="predicted"/>
<dbReference type="PANTHER" id="PTHR45661:SF3">
    <property type="entry name" value="IG-LIKE DOMAIN-CONTAINING PROTEIN"/>
    <property type="match status" value="1"/>
</dbReference>
<dbReference type="Pfam" id="PF13306">
    <property type="entry name" value="LRR_5"/>
    <property type="match status" value="2"/>
</dbReference>
<dbReference type="InterPro" id="IPR026906">
    <property type="entry name" value="LRR_5"/>
</dbReference>
<dbReference type="PANTHER" id="PTHR45661">
    <property type="entry name" value="SURFACE ANTIGEN"/>
    <property type="match status" value="1"/>
</dbReference>
<dbReference type="Proteomes" id="UP001165122">
    <property type="component" value="Unassembled WGS sequence"/>
</dbReference>
<dbReference type="AlphaFoldDB" id="A0A9W7FCZ8"/>
<keyword evidence="2" id="KW-1185">Reference proteome</keyword>
<gene>
    <name evidence="1" type="ORF">TrLO_g414</name>
</gene>
<dbReference type="SUPFAM" id="SSF52058">
    <property type="entry name" value="L domain-like"/>
    <property type="match status" value="1"/>
</dbReference>
<name>A0A9W7FCZ8_9STRA</name>
<protein>
    <submittedName>
        <fullName evidence="1">Uncharacterized protein</fullName>
    </submittedName>
</protein>
<organism evidence="1 2">
    <name type="scientific">Triparma laevis f. longispina</name>
    <dbReference type="NCBI Taxonomy" id="1714387"/>
    <lineage>
        <taxon>Eukaryota</taxon>
        <taxon>Sar</taxon>
        <taxon>Stramenopiles</taxon>
        <taxon>Ochrophyta</taxon>
        <taxon>Bolidophyceae</taxon>
        <taxon>Parmales</taxon>
        <taxon>Triparmaceae</taxon>
        <taxon>Triparma</taxon>
    </lineage>
</organism>
<dbReference type="Gene3D" id="3.80.10.10">
    <property type="entry name" value="Ribonuclease Inhibitor"/>
    <property type="match status" value="2"/>
</dbReference>
<sequence length="286" mass="31609">MSKSITTALIEGYKTPKTSMKSGREDTEHEDGDELENVDLLHMNLKEIGHQAFDGCSELTSMTVPDSLQKFGYKVFLHCSKIVPSNIVVDDNDAVIAYLRSQQSTTTATSATFEFMHTPEFQRHFVGFVHVETMMALRLATKGWNAAADALIDEGVESGELIVHYGKDIAFPSAEREERYKLVTRMIFRLNVTKVGAHACWASNLVVVVIPEGVKSIGGVAFCCCRSLTTVSFPKTLTSVDEYAFDSCSSLDNIDLLHTNLHETLMALRSTTKGWEVAAEEVIDQG</sequence>
<accession>A0A9W7FCZ8</accession>
<reference evidence="2" key="1">
    <citation type="journal article" date="2023" name="Commun. Biol.">
        <title>Genome analysis of Parmales, the sister group of diatoms, reveals the evolutionary specialization of diatoms from phago-mixotrophs to photoautotrophs.</title>
        <authorList>
            <person name="Ban H."/>
            <person name="Sato S."/>
            <person name="Yoshikawa S."/>
            <person name="Yamada K."/>
            <person name="Nakamura Y."/>
            <person name="Ichinomiya M."/>
            <person name="Sato N."/>
            <person name="Blanc-Mathieu R."/>
            <person name="Endo H."/>
            <person name="Kuwata A."/>
            <person name="Ogata H."/>
        </authorList>
    </citation>
    <scope>NUCLEOTIDE SEQUENCE [LARGE SCALE GENOMIC DNA]</scope>
    <source>
        <strain evidence="2">NIES 3700</strain>
    </source>
</reference>
<comment type="caution">
    <text evidence="1">The sequence shown here is derived from an EMBL/GenBank/DDBJ whole genome shotgun (WGS) entry which is preliminary data.</text>
</comment>